<dbReference type="AlphaFoldDB" id="A0A0R2LDH3"/>
<evidence type="ECO:0000256" key="1">
    <source>
        <dbReference type="SAM" id="Phobius"/>
    </source>
</evidence>
<dbReference type="PATRIC" id="fig|348151.3.peg.953"/>
<feature type="transmembrane region" description="Helical" evidence="1">
    <location>
        <begin position="83"/>
        <end position="100"/>
    </location>
</feature>
<comment type="caution">
    <text evidence="2">The sequence shown here is derived from an EMBL/GenBank/DDBJ whole genome shotgun (WGS) entry which is preliminary data.</text>
</comment>
<organism evidence="2 3">
    <name type="scientific">Furfurilactobacillus siliginis</name>
    <dbReference type="NCBI Taxonomy" id="348151"/>
    <lineage>
        <taxon>Bacteria</taxon>
        <taxon>Bacillati</taxon>
        <taxon>Bacillota</taxon>
        <taxon>Bacilli</taxon>
        <taxon>Lactobacillales</taxon>
        <taxon>Lactobacillaceae</taxon>
        <taxon>Furfurilactobacillus</taxon>
    </lineage>
</organism>
<feature type="transmembrane region" description="Helical" evidence="1">
    <location>
        <begin position="9"/>
        <end position="33"/>
    </location>
</feature>
<feature type="transmembrane region" description="Helical" evidence="1">
    <location>
        <begin position="53"/>
        <end position="71"/>
    </location>
</feature>
<proteinExistence type="predicted"/>
<sequence length="243" mass="26957">MFSIDYNKVFYQQTVMTLFFSLVALAFFKHAILKQLKAEVVMNFQANEFYKEPWFGIVLTLIFFPAGIFVLYHFGPWQKKTKLILATCLSIACIAVWGIAGSMPQSSNPGVGKTWLTTDNPKAIKPVTADNKMQLTVTHDGQVQLHGSTNLPTGMKLNATVSQDETVVGDDLTVNNGHFKSHALKVSGKPLKPGTYSVHLTQAAWSKQPAAVTKRLGEAGQHLRGKEVTKHHIDVRRDVTYTP</sequence>
<keyword evidence="1" id="KW-1133">Transmembrane helix</keyword>
<reference evidence="2 3" key="1">
    <citation type="journal article" date="2015" name="Genome Announc.">
        <title>Expanding the biotechnology potential of lactobacilli through comparative genomics of 213 strains and associated genera.</title>
        <authorList>
            <person name="Sun Z."/>
            <person name="Harris H.M."/>
            <person name="McCann A."/>
            <person name="Guo C."/>
            <person name="Argimon S."/>
            <person name="Zhang W."/>
            <person name="Yang X."/>
            <person name="Jeffery I.B."/>
            <person name="Cooney J.C."/>
            <person name="Kagawa T.F."/>
            <person name="Liu W."/>
            <person name="Song Y."/>
            <person name="Salvetti E."/>
            <person name="Wrobel A."/>
            <person name="Rasinkangas P."/>
            <person name="Parkhill J."/>
            <person name="Rea M.C."/>
            <person name="O'Sullivan O."/>
            <person name="Ritari J."/>
            <person name="Douillard F.P."/>
            <person name="Paul Ross R."/>
            <person name="Yang R."/>
            <person name="Briner A.E."/>
            <person name="Felis G.E."/>
            <person name="de Vos W.M."/>
            <person name="Barrangou R."/>
            <person name="Klaenhammer T.R."/>
            <person name="Caufield P.W."/>
            <person name="Cui Y."/>
            <person name="Zhang H."/>
            <person name="O'Toole P.W."/>
        </authorList>
    </citation>
    <scope>NUCLEOTIDE SEQUENCE [LARGE SCALE GENOMIC DNA]</scope>
    <source>
        <strain evidence="2 3">DSM 22696</strain>
    </source>
</reference>
<dbReference type="EMBL" id="JQCB01000002">
    <property type="protein sequence ID" value="KRN97050.1"/>
    <property type="molecule type" value="Genomic_DNA"/>
</dbReference>
<keyword evidence="1" id="KW-0472">Membrane</keyword>
<keyword evidence="3" id="KW-1185">Reference proteome</keyword>
<accession>A0A0R2LDH3</accession>
<dbReference type="STRING" id="348151.IV55_GL000928"/>
<gene>
    <name evidence="2" type="ORF">IV55_GL000928</name>
</gene>
<name>A0A0R2LDH3_9LACO</name>
<evidence type="ECO:0000313" key="2">
    <source>
        <dbReference type="EMBL" id="KRN97050.1"/>
    </source>
</evidence>
<evidence type="ECO:0000313" key="3">
    <source>
        <dbReference type="Proteomes" id="UP000051139"/>
    </source>
</evidence>
<protein>
    <submittedName>
        <fullName evidence="2">Uncharacterized protein</fullName>
    </submittedName>
</protein>
<dbReference type="Proteomes" id="UP000051139">
    <property type="component" value="Unassembled WGS sequence"/>
</dbReference>
<keyword evidence="1" id="KW-0812">Transmembrane</keyword>